<evidence type="ECO:0000256" key="2">
    <source>
        <dbReference type="ARBA" id="ARBA00022692"/>
    </source>
</evidence>
<dbReference type="Gene3D" id="2.40.50.140">
    <property type="entry name" value="Nucleic acid-binding proteins"/>
    <property type="match status" value="1"/>
</dbReference>
<keyword evidence="10" id="KW-1185">Reference proteome</keyword>
<keyword evidence="2 5" id="KW-0812">Transmembrane</keyword>
<evidence type="ECO:0000259" key="8">
    <source>
        <dbReference type="Pfam" id="PF25145"/>
    </source>
</evidence>
<dbReference type="EMBL" id="CP022163">
    <property type="protein sequence ID" value="ATB30847.1"/>
    <property type="molecule type" value="Genomic_DNA"/>
</dbReference>
<dbReference type="Gene3D" id="3.90.226.10">
    <property type="entry name" value="2-enoyl-CoA Hydratase, Chain A, domain 1"/>
    <property type="match status" value="1"/>
</dbReference>
<evidence type="ECO:0000259" key="6">
    <source>
        <dbReference type="Pfam" id="PF01957"/>
    </source>
</evidence>
<feature type="domain" description="NfeD1b N-terminal" evidence="8">
    <location>
        <begin position="39"/>
        <end position="220"/>
    </location>
</feature>
<proteinExistence type="predicted"/>
<dbReference type="SUPFAM" id="SSF141322">
    <property type="entry name" value="NfeD domain-like"/>
    <property type="match status" value="1"/>
</dbReference>
<feature type="transmembrane region" description="Helical" evidence="5">
    <location>
        <begin position="323"/>
        <end position="340"/>
    </location>
</feature>
<evidence type="ECO:0000259" key="7">
    <source>
        <dbReference type="Pfam" id="PF24961"/>
    </source>
</evidence>
<dbReference type="InterPro" id="IPR029045">
    <property type="entry name" value="ClpP/crotonase-like_dom_sf"/>
</dbReference>
<feature type="transmembrane region" description="Helical" evidence="5">
    <location>
        <begin position="246"/>
        <end position="265"/>
    </location>
</feature>
<dbReference type="CDD" id="cd07020">
    <property type="entry name" value="Clp_protease_NfeD_1"/>
    <property type="match status" value="1"/>
</dbReference>
<evidence type="ECO:0000256" key="1">
    <source>
        <dbReference type="ARBA" id="ARBA00004141"/>
    </source>
</evidence>
<feature type="transmembrane region" description="Helical" evidence="5">
    <location>
        <begin position="299"/>
        <end position="316"/>
    </location>
</feature>
<gene>
    <name evidence="9" type="ORF">MEBOL_004309</name>
</gene>
<dbReference type="Proteomes" id="UP000217289">
    <property type="component" value="Chromosome"/>
</dbReference>
<sequence length="446" mass="46259">MSGRAGQFLVLFALGLLLLGQASRAVEPPTSATLSRCVLEGTVDAGTSAYLVECVRRAQEAGHQALLIRLDTPGGELEATRAMVRAFLSARVPVLVWVGPSGARAGSAGVFITLASHLAGMAPGTHIGAAHPVVGLGGQDPEKVGGEEMARKIENDTAAFAEAIARERGRDAEWAIRAVRESESVPAEKALALGVIETVAPTEASFLEQAQGRVVSVSGTPVTLHTAQARIVDLDPTPSQRLLHALAQPAVVYLLFLLAGLGLAVEFAHPGLFVPGLTGVVCLVLALLASAALPVRAGAIVLLVLGVGLLVAELFITSGLLGASGLLLLVLGGVFLVDRFDPGWFIDRPLQVPLRTVLPFAVLVAAAAVYLARRAAETRRVPQLAGDLGLVGERGHVLEAVSASGGEVFVHGERWSARASADIPSGAPVVVRRVEGLTLYVDEVKT</sequence>
<dbReference type="KEGG" id="mbd:MEBOL_004309"/>
<feature type="transmembrane region" description="Helical" evidence="5">
    <location>
        <begin position="272"/>
        <end position="293"/>
    </location>
</feature>
<comment type="subcellular location">
    <subcellularLocation>
        <location evidence="1">Membrane</location>
        <topology evidence="1">Multi-pass membrane protein</topology>
    </subcellularLocation>
</comment>
<name>A0A250II59_9BACT</name>
<protein>
    <submittedName>
        <fullName evidence="9">Peptidase S14</fullName>
    </submittedName>
</protein>
<evidence type="ECO:0000313" key="10">
    <source>
        <dbReference type="Proteomes" id="UP000217289"/>
    </source>
</evidence>
<dbReference type="GO" id="GO:0016020">
    <property type="term" value="C:membrane"/>
    <property type="evidence" value="ECO:0007669"/>
    <property type="project" value="UniProtKB-SubCell"/>
</dbReference>
<dbReference type="RefSeq" id="WP_095979256.1">
    <property type="nucleotide sequence ID" value="NZ_CP022163.1"/>
</dbReference>
<feature type="domain" description="NfeD-like C-terminal" evidence="6">
    <location>
        <begin position="389"/>
        <end position="442"/>
    </location>
</feature>
<dbReference type="OrthoDB" id="5289056at2"/>
<evidence type="ECO:0000313" key="9">
    <source>
        <dbReference type="EMBL" id="ATB30847.1"/>
    </source>
</evidence>
<dbReference type="InterPro" id="IPR052165">
    <property type="entry name" value="Membrane_assoc_protease"/>
</dbReference>
<keyword evidence="3 5" id="KW-1133">Transmembrane helix</keyword>
<feature type="domain" description="NfeD integral membrane" evidence="7">
    <location>
        <begin position="251"/>
        <end position="372"/>
    </location>
</feature>
<dbReference type="Pfam" id="PF24961">
    <property type="entry name" value="NfeD_membrane"/>
    <property type="match status" value="1"/>
</dbReference>
<dbReference type="Pfam" id="PF01957">
    <property type="entry name" value="NfeD"/>
    <property type="match status" value="1"/>
</dbReference>
<dbReference type="PANTHER" id="PTHR33507:SF4">
    <property type="entry name" value="NODULATION COMPETITIVENESS PROTEIN NFED"/>
    <property type="match status" value="1"/>
</dbReference>
<dbReference type="AlphaFoldDB" id="A0A250II59"/>
<dbReference type="InterPro" id="IPR056739">
    <property type="entry name" value="NfeD_membrane"/>
</dbReference>
<evidence type="ECO:0000256" key="5">
    <source>
        <dbReference type="SAM" id="Phobius"/>
    </source>
</evidence>
<keyword evidence="4 5" id="KW-0472">Membrane</keyword>
<dbReference type="PANTHER" id="PTHR33507">
    <property type="entry name" value="INNER MEMBRANE PROTEIN YBBJ"/>
    <property type="match status" value="1"/>
</dbReference>
<organism evidence="9 10">
    <name type="scientific">Melittangium boletus DSM 14713</name>
    <dbReference type="NCBI Taxonomy" id="1294270"/>
    <lineage>
        <taxon>Bacteria</taxon>
        <taxon>Pseudomonadati</taxon>
        <taxon>Myxococcota</taxon>
        <taxon>Myxococcia</taxon>
        <taxon>Myxococcales</taxon>
        <taxon>Cystobacterineae</taxon>
        <taxon>Archangiaceae</taxon>
        <taxon>Melittangium</taxon>
    </lineage>
</organism>
<evidence type="ECO:0000256" key="4">
    <source>
        <dbReference type="ARBA" id="ARBA00023136"/>
    </source>
</evidence>
<dbReference type="InterPro" id="IPR002810">
    <property type="entry name" value="NfeD-like_C"/>
</dbReference>
<evidence type="ECO:0000256" key="3">
    <source>
        <dbReference type="ARBA" id="ARBA00022989"/>
    </source>
</evidence>
<dbReference type="InterPro" id="IPR012340">
    <property type="entry name" value="NA-bd_OB-fold"/>
</dbReference>
<dbReference type="InterPro" id="IPR056738">
    <property type="entry name" value="NfeD1b_N"/>
</dbReference>
<dbReference type="SUPFAM" id="SSF52096">
    <property type="entry name" value="ClpP/crotonase"/>
    <property type="match status" value="1"/>
</dbReference>
<dbReference type="Pfam" id="PF25145">
    <property type="entry name" value="NfeD1b_N"/>
    <property type="match status" value="1"/>
</dbReference>
<feature type="transmembrane region" description="Helical" evidence="5">
    <location>
        <begin position="352"/>
        <end position="372"/>
    </location>
</feature>
<reference evidence="9 10" key="1">
    <citation type="submission" date="2017-06" db="EMBL/GenBank/DDBJ databases">
        <authorList>
            <person name="Kim H.J."/>
            <person name="Triplett B.A."/>
        </authorList>
    </citation>
    <scope>NUCLEOTIDE SEQUENCE [LARGE SCALE GENOMIC DNA]</scope>
    <source>
        <strain evidence="9 10">DSM 14713</strain>
    </source>
</reference>
<accession>A0A250II59</accession>